<keyword evidence="2" id="KW-1185">Reference proteome</keyword>
<dbReference type="Proteomes" id="UP001497516">
    <property type="component" value="Chromosome 2"/>
</dbReference>
<evidence type="ECO:0000313" key="1">
    <source>
        <dbReference type="EMBL" id="CAL1369655.1"/>
    </source>
</evidence>
<dbReference type="EMBL" id="OZ034815">
    <property type="protein sequence ID" value="CAL1369655.1"/>
    <property type="molecule type" value="Genomic_DNA"/>
</dbReference>
<dbReference type="AlphaFoldDB" id="A0AAV2D9T5"/>
<gene>
    <name evidence="1" type="ORF">LTRI10_LOCUS12151</name>
</gene>
<reference evidence="1 2" key="1">
    <citation type="submission" date="2024-04" db="EMBL/GenBank/DDBJ databases">
        <authorList>
            <person name="Fracassetti M."/>
        </authorList>
    </citation>
    <scope>NUCLEOTIDE SEQUENCE [LARGE SCALE GENOMIC DNA]</scope>
</reference>
<proteinExistence type="predicted"/>
<name>A0AAV2D9T5_9ROSI</name>
<accession>A0AAV2D9T5</accession>
<sequence length="159" mass="18249">MAEEFETSIEYWLKLSKRIYYDKESAATAPSVPTPSEMMRQMMSRRSSTGGGSDQQISYLSTAVTIFAVVSEPLRSGQGNSWVPQRESAIIPGEFPEREREREREREIFLTVENDIIKVAQGQASRTKQNRIGWKSIGQYSPVNKGNRYMNRSDRFNLE</sequence>
<evidence type="ECO:0000313" key="2">
    <source>
        <dbReference type="Proteomes" id="UP001497516"/>
    </source>
</evidence>
<organism evidence="1 2">
    <name type="scientific">Linum trigynum</name>
    <dbReference type="NCBI Taxonomy" id="586398"/>
    <lineage>
        <taxon>Eukaryota</taxon>
        <taxon>Viridiplantae</taxon>
        <taxon>Streptophyta</taxon>
        <taxon>Embryophyta</taxon>
        <taxon>Tracheophyta</taxon>
        <taxon>Spermatophyta</taxon>
        <taxon>Magnoliopsida</taxon>
        <taxon>eudicotyledons</taxon>
        <taxon>Gunneridae</taxon>
        <taxon>Pentapetalae</taxon>
        <taxon>rosids</taxon>
        <taxon>fabids</taxon>
        <taxon>Malpighiales</taxon>
        <taxon>Linaceae</taxon>
        <taxon>Linum</taxon>
    </lineage>
</organism>
<protein>
    <submittedName>
        <fullName evidence="1">Uncharacterized protein</fullName>
    </submittedName>
</protein>